<comment type="catalytic activity">
    <reaction evidence="12 16">
        <text>N(6)-[(R)-dihydrolipoyl]-L-lysyl-[protein] + NAD(+) = N(6)-[(R)-lipoyl]-L-lysyl-[protein] + NADH + H(+)</text>
        <dbReference type="Rhea" id="RHEA:15045"/>
        <dbReference type="Rhea" id="RHEA-COMP:10474"/>
        <dbReference type="Rhea" id="RHEA-COMP:10475"/>
        <dbReference type="ChEBI" id="CHEBI:15378"/>
        <dbReference type="ChEBI" id="CHEBI:57540"/>
        <dbReference type="ChEBI" id="CHEBI:57945"/>
        <dbReference type="ChEBI" id="CHEBI:83099"/>
        <dbReference type="ChEBI" id="CHEBI:83100"/>
        <dbReference type="EC" id="1.8.1.4"/>
    </reaction>
</comment>
<feature type="binding site" evidence="14">
    <location>
        <position position="56"/>
    </location>
    <ligand>
        <name>FAD</name>
        <dbReference type="ChEBI" id="CHEBI:57692"/>
    </ligand>
</feature>
<evidence type="ECO:0000256" key="11">
    <source>
        <dbReference type="ARBA" id="ARBA00023284"/>
    </source>
</evidence>
<evidence type="ECO:0000256" key="3">
    <source>
        <dbReference type="ARBA" id="ARBA00012608"/>
    </source>
</evidence>
<dbReference type="SUPFAM" id="SSF51905">
    <property type="entry name" value="FAD/NAD(P)-binding domain"/>
    <property type="match status" value="1"/>
</dbReference>
<dbReference type="InterPro" id="IPR016156">
    <property type="entry name" value="FAD/NAD-linked_Rdtase_dimer_sf"/>
</dbReference>
<keyword evidence="20" id="KW-1185">Reference proteome</keyword>
<dbReference type="FunFam" id="3.30.390.30:FF:000001">
    <property type="entry name" value="Dihydrolipoyl dehydrogenase"/>
    <property type="match status" value="1"/>
</dbReference>
<dbReference type="FunFam" id="3.50.50.60:FF:000001">
    <property type="entry name" value="Dihydrolipoyl dehydrogenase, mitochondrial"/>
    <property type="match status" value="1"/>
</dbReference>
<keyword evidence="11 16" id="KW-0676">Redox-active center</keyword>
<feature type="binding site" evidence="14">
    <location>
        <position position="314"/>
    </location>
    <ligand>
        <name>FAD</name>
        <dbReference type="ChEBI" id="CHEBI:57692"/>
    </ligand>
</feature>
<dbReference type="PRINTS" id="PR00368">
    <property type="entry name" value="FADPNR"/>
</dbReference>
<dbReference type="PRINTS" id="PR00411">
    <property type="entry name" value="PNDRDTASEI"/>
</dbReference>
<evidence type="ECO:0000256" key="12">
    <source>
        <dbReference type="ARBA" id="ARBA00049187"/>
    </source>
</evidence>
<evidence type="ECO:0000259" key="17">
    <source>
        <dbReference type="Pfam" id="PF02852"/>
    </source>
</evidence>
<keyword evidence="5" id="KW-0963">Cytoplasm</keyword>
<evidence type="ECO:0000313" key="20">
    <source>
        <dbReference type="Proteomes" id="UP000199427"/>
    </source>
</evidence>
<keyword evidence="10" id="KW-1015">Disulfide bond</keyword>
<dbReference type="RefSeq" id="WP_091775231.1">
    <property type="nucleotide sequence ID" value="NZ_FOES01000039.1"/>
</dbReference>
<evidence type="ECO:0000256" key="6">
    <source>
        <dbReference type="ARBA" id="ARBA00022630"/>
    </source>
</evidence>
<dbReference type="InterPro" id="IPR036188">
    <property type="entry name" value="FAD/NAD-bd_sf"/>
</dbReference>
<evidence type="ECO:0000256" key="1">
    <source>
        <dbReference type="ARBA" id="ARBA00004496"/>
    </source>
</evidence>
<keyword evidence="7 14" id="KW-0274">FAD</keyword>
<dbReference type="FunFam" id="3.50.50.60:FF:000037">
    <property type="entry name" value="Dihydrolipoyl dehydrogenase"/>
    <property type="match status" value="1"/>
</dbReference>
<name>A0A1H9KNB0_9BACI</name>
<dbReference type="GO" id="GO:0050660">
    <property type="term" value="F:flavin adenine dinucleotide binding"/>
    <property type="evidence" value="ECO:0007669"/>
    <property type="project" value="InterPro"/>
</dbReference>
<feature type="domain" description="FAD/NAD(P)-binding" evidence="18">
    <location>
        <begin position="11"/>
        <end position="329"/>
    </location>
</feature>
<evidence type="ECO:0000313" key="19">
    <source>
        <dbReference type="EMBL" id="SER00624.1"/>
    </source>
</evidence>
<protein>
    <recommendedName>
        <fullName evidence="4 16">Dihydrolipoyl dehydrogenase</fullName>
        <ecNumber evidence="3 16">1.8.1.4</ecNumber>
    </recommendedName>
</protein>
<feature type="binding site" evidence="14">
    <location>
        <begin position="183"/>
        <end position="190"/>
    </location>
    <ligand>
        <name>NAD(+)</name>
        <dbReference type="ChEBI" id="CHEBI:57540"/>
    </ligand>
</feature>
<feature type="active site" description="Proton acceptor" evidence="13">
    <location>
        <position position="446"/>
    </location>
</feature>
<dbReference type="EMBL" id="FOES01000039">
    <property type="protein sequence ID" value="SER00624.1"/>
    <property type="molecule type" value="Genomic_DNA"/>
</dbReference>
<dbReference type="EC" id="1.8.1.4" evidence="3 16"/>
<evidence type="ECO:0000256" key="9">
    <source>
        <dbReference type="ARBA" id="ARBA00023027"/>
    </source>
</evidence>
<evidence type="ECO:0000256" key="7">
    <source>
        <dbReference type="ARBA" id="ARBA00022827"/>
    </source>
</evidence>
<dbReference type="Pfam" id="PF02852">
    <property type="entry name" value="Pyr_redox_dim"/>
    <property type="match status" value="1"/>
</dbReference>
<proteinExistence type="inferred from homology"/>
<dbReference type="Gene3D" id="3.30.390.30">
    <property type="match status" value="1"/>
</dbReference>
<comment type="similarity">
    <text evidence="2 16">Belongs to the class-I pyridine nucleotide-disulfide oxidoreductase family.</text>
</comment>
<dbReference type="InterPro" id="IPR004099">
    <property type="entry name" value="Pyr_nucl-diS_OxRdtase_dimer"/>
</dbReference>
<comment type="cofactor">
    <cofactor evidence="14 16">
        <name>FAD</name>
        <dbReference type="ChEBI" id="CHEBI:57692"/>
    </cofactor>
    <text evidence="14 16">Binds 1 FAD per subunit.</text>
</comment>
<accession>A0A1H9KNB0</accession>
<evidence type="ECO:0000256" key="8">
    <source>
        <dbReference type="ARBA" id="ARBA00023002"/>
    </source>
</evidence>
<keyword evidence="9 14" id="KW-0520">NAD</keyword>
<dbReference type="PANTHER" id="PTHR22912:SF160">
    <property type="entry name" value="DIHYDROLIPOYL DEHYDROGENASE"/>
    <property type="match status" value="1"/>
</dbReference>
<dbReference type="STRING" id="571933.SAMN05216362_13922"/>
<dbReference type="InterPro" id="IPR006258">
    <property type="entry name" value="Lipoamide_DH"/>
</dbReference>
<evidence type="ECO:0000256" key="10">
    <source>
        <dbReference type="ARBA" id="ARBA00023157"/>
    </source>
</evidence>
<dbReference type="PIRSF" id="PIRSF000350">
    <property type="entry name" value="Mercury_reductase_MerA"/>
    <property type="match status" value="1"/>
</dbReference>
<feature type="domain" description="Pyridine nucleotide-disulphide oxidoreductase dimerisation" evidence="17">
    <location>
        <begin position="348"/>
        <end position="457"/>
    </location>
</feature>
<dbReference type="OrthoDB" id="9800167at2"/>
<feature type="binding site" evidence="14">
    <location>
        <begin position="147"/>
        <end position="149"/>
    </location>
    <ligand>
        <name>FAD</name>
        <dbReference type="ChEBI" id="CHEBI:57692"/>
    </ligand>
</feature>
<evidence type="ECO:0000256" key="2">
    <source>
        <dbReference type="ARBA" id="ARBA00007532"/>
    </source>
</evidence>
<evidence type="ECO:0000256" key="4">
    <source>
        <dbReference type="ARBA" id="ARBA00016961"/>
    </source>
</evidence>
<evidence type="ECO:0000259" key="18">
    <source>
        <dbReference type="Pfam" id="PF07992"/>
    </source>
</evidence>
<dbReference type="PANTHER" id="PTHR22912">
    <property type="entry name" value="DISULFIDE OXIDOREDUCTASE"/>
    <property type="match status" value="1"/>
</dbReference>
<feature type="disulfide bond" description="Redox-active" evidence="15">
    <location>
        <begin position="47"/>
        <end position="52"/>
    </location>
</feature>
<keyword evidence="6 16" id="KW-0285">Flavoprotein</keyword>
<dbReference type="InterPro" id="IPR050151">
    <property type="entry name" value="Class-I_Pyr_Nuc-Dis_Oxidored"/>
</dbReference>
<dbReference type="NCBIfam" id="TIGR01350">
    <property type="entry name" value="lipoamide_DH"/>
    <property type="match status" value="1"/>
</dbReference>
<comment type="subcellular location">
    <subcellularLocation>
        <location evidence="1">Cytoplasm</location>
    </subcellularLocation>
</comment>
<evidence type="ECO:0000256" key="15">
    <source>
        <dbReference type="PIRSR" id="PIRSR000350-4"/>
    </source>
</evidence>
<comment type="miscellaneous">
    <text evidence="16">The active site is a redox-active disulfide bond.</text>
</comment>
<dbReference type="GO" id="GO:0005737">
    <property type="term" value="C:cytoplasm"/>
    <property type="evidence" value="ECO:0007669"/>
    <property type="project" value="UniProtKB-SubCell"/>
</dbReference>
<feature type="binding site" evidence="14">
    <location>
        <position position="206"/>
    </location>
    <ligand>
        <name>NAD(+)</name>
        <dbReference type="ChEBI" id="CHEBI:57540"/>
    </ligand>
</feature>
<dbReference type="SUPFAM" id="SSF55424">
    <property type="entry name" value="FAD/NAD-linked reductases, dimerisation (C-terminal) domain"/>
    <property type="match status" value="1"/>
</dbReference>
<dbReference type="PROSITE" id="PS00076">
    <property type="entry name" value="PYRIDINE_REDOX_1"/>
    <property type="match status" value="1"/>
</dbReference>
<dbReference type="GO" id="GO:0004148">
    <property type="term" value="F:dihydrolipoyl dehydrogenase (NADH) activity"/>
    <property type="evidence" value="ECO:0007669"/>
    <property type="project" value="UniProtKB-EC"/>
</dbReference>
<dbReference type="InterPro" id="IPR012999">
    <property type="entry name" value="Pyr_OxRdtase_I_AS"/>
</dbReference>
<evidence type="ECO:0000256" key="14">
    <source>
        <dbReference type="PIRSR" id="PIRSR000350-3"/>
    </source>
</evidence>
<gene>
    <name evidence="19" type="ORF">SAMN05216362_13922</name>
</gene>
<sequence length="468" mass="49634">MVVGDFPEEVDTLVVGAGPGGYVAAIRAAQMGQKVTIVDKGNLGGVCLNVGCVPSKALISAGHRFEQAQDSEDMGIVAENVSVNFDKVQEWKGKIVNKLTGGVESLLKANKVDVVKGEAYFVDKNTVKIMDEKQSQTYKFNNCIIATGSRTIELKPFPYSERVLDSTGALNLKEIPGKMVVIGGGYIGTELSGAYASFGSEVTILEGTKDILGGFEKGMTQLVKKHLKKKGVEIVTEAMAQGVEETDNGVKVTYEVKGEEKTIEADYLLVTVGRRPNTDEMGLEEIGLELDDKGLIKIDKQCRTNLDNIYAIGDIVEGPQLAHKASYEGKIAAEAISGEKSEIDYLGIPAVVFSDPELASVGYSEDGAKEAGYEVVAKKFPFAANGRALSLNDSDGFVKLVTRKSDGLVIGAQVAGPNASDLIAELGLAVEAGMTAEDLALTIHAHPTLGETVMEAAEVVLGMPIHTA</sequence>
<dbReference type="AlphaFoldDB" id="A0A1H9KNB0"/>
<dbReference type="Gene3D" id="3.50.50.60">
    <property type="entry name" value="FAD/NAD(P)-binding domain"/>
    <property type="match status" value="2"/>
</dbReference>
<evidence type="ECO:0000256" key="13">
    <source>
        <dbReference type="PIRSR" id="PIRSR000350-2"/>
    </source>
</evidence>
<feature type="binding site" evidence="14">
    <location>
        <position position="273"/>
    </location>
    <ligand>
        <name>NAD(+)</name>
        <dbReference type="ChEBI" id="CHEBI:57540"/>
    </ligand>
</feature>
<dbReference type="Pfam" id="PF07992">
    <property type="entry name" value="Pyr_redox_2"/>
    <property type="match status" value="1"/>
</dbReference>
<keyword evidence="8 16" id="KW-0560">Oxidoreductase</keyword>
<evidence type="ECO:0000256" key="16">
    <source>
        <dbReference type="RuleBase" id="RU003692"/>
    </source>
</evidence>
<keyword evidence="14" id="KW-0547">Nucleotide-binding</keyword>
<dbReference type="Proteomes" id="UP000199427">
    <property type="component" value="Unassembled WGS sequence"/>
</dbReference>
<evidence type="ECO:0000256" key="5">
    <source>
        <dbReference type="ARBA" id="ARBA00022490"/>
    </source>
</evidence>
<organism evidence="19 20">
    <name type="scientific">Piscibacillus halophilus</name>
    <dbReference type="NCBI Taxonomy" id="571933"/>
    <lineage>
        <taxon>Bacteria</taxon>
        <taxon>Bacillati</taxon>
        <taxon>Bacillota</taxon>
        <taxon>Bacilli</taxon>
        <taxon>Bacillales</taxon>
        <taxon>Bacillaceae</taxon>
        <taxon>Piscibacillus</taxon>
    </lineage>
</organism>
<dbReference type="GO" id="GO:0006103">
    <property type="term" value="P:2-oxoglutarate metabolic process"/>
    <property type="evidence" value="ECO:0007669"/>
    <property type="project" value="TreeGrafter"/>
</dbReference>
<dbReference type="InterPro" id="IPR023753">
    <property type="entry name" value="FAD/NAD-binding_dom"/>
</dbReference>
<reference evidence="19 20" key="1">
    <citation type="submission" date="2016-10" db="EMBL/GenBank/DDBJ databases">
        <authorList>
            <person name="de Groot N.N."/>
        </authorList>
    </citation>
    <scope>NUCLEOTIDE SEQUENCE [LARGE SCALE GENOMIC DNA]</scope>
    <source>
        <strain evidence="19 20">DSM 21633</strain>
    </source>
</reference>
<dbReference type="InterPro" id="IPR001100">
    <property type="entry name" value="Pyr_nuc-diS_OxRdtase"/>
</dbReference>